<dbReference type="OrthoDB" id="9760122at2"/>
<dbReference type="PANTHER" id="PTHR38032:SF1">
    <property type="entry name" value="RNA-BINDING PROTEIN KHPB N-TERMINAL DOMAIN-CONTAINING PROTEIN"/>
    <property type="match status" value="1"/>
</dbReference>
<name>A0A1T4S3E9_9BACT</name>
<dbReference type="Pfam" id="PF03961">
    <property type="entry name" value="FapA"/>
    <property type="match status" value="1"/>
</dbReference>
<dbReference type="Pfam" id="PF20250">
    <property type="entry name" value="FapA_N"/>
    <property type="match status" value="1"/>
</dbReference>
<evidence type="ECO:0000256" key="1">
    <source>
        <dbReference type="SAM" id="MobiDB-lite"/>
    </source>
</evidence>
<feature type="region of interest" description="Disordered" evidence="1">
    <location>
        <begin position="148"/>
        <end position="170"/>
    </location>
</feature>
<dbReference type="Proteomes" id="UP000190102">
    <property type="component" value="Unassembled WGS sequence"/>
</dbReference>
<protein>
    <recommendedName>
        <fullName evidence="2">Flagellar Assembly Protein A N-terminal region domain-containing protein</fullName>
    </recommendedName>
</protein>
<dbReference type="RefSeq" id="WP_078791462.1">
    <property type="nucleotide sequence ID" value="NZ_FUWR01000029.1"/>
</dbReference>
<evidence type="ECO:0000313" key="4">
    <source>
        <dbReference type="Proteomes" id="UP000190102"/>
    </source>
</evidence>
<dbReference type="STRING" id="115783.SAMN02745119_03220"/>
<gene>
    <name evidence="3" type="ORF">SAMN02745119_03220</name>
</gene>
<reference evidence="4" key="1">
    <citation type="submission" date="2017-02" db="EMBL/GenBank/DDBJ databases">
        <authorList>
            <person name="Varghese N."/>
            <person name="Submissions S."/>
        </authorList>
    </citation>
    <scope>NUCLEOTIDE SEQUENCE [LARGE SCALE GENOMIC DNA]</scope>
    <source>
        <strain evidence="4">ATCC BAA-34</strain>
    </source>
</reference>
<dbReference type="InterPro" id="IPR046866">
    <property type="entry name" value="FapA_N"/>
</dbReference>
<dbReference type="AlphaFoldDB" id="A0A1T4S3E9"/>
<dbReference type="EMBL" id="FUWR01000029">
    <property type="protein sequence ID" value="SKA22677.1"/>
    <property type="molecule type" value="Genomic_DNA"/>
</dbReference>
<dbReference type="PANTHER" id="PTHR38032">
    <property type="entry name" value="POLYMERASE-RELATED"/>
    <property type="match status" value="1"/>
</dbReference>
<evidence type="ECO:0000259" key="2">
    <source>
        <dbReference type="Pfam" id="PF20250"/>
    </source>
</evidence>
<keyword evidence="4" id="KW-1185">Reference proteome</keyword>
<feature type="compositionally biased region" description="Basic and acidic residues" evidence="1">
    <location>
        <begin position="483"/>
        <end position="498"/>
    </location>
</feature>
<accession>A0A1T4S3E9</accession>
<evidence type="ECO:0000313" key="3">
    <source>
        <dbReference type="EMBL" id="SKA22677.1"/>
    </source>
</evidence>
<proteinExistence type="predicted"/>
<dbReference type="InterPro" id="IPR005646">
    <property type="entry name" value="FapA"/>
</dbReference>
<sequence length="522" mass="56489">MSDQPTQTQESKPDGQRFYHAQTGYQLILSLSKDEMECRAHLEVKTDGTPPTRDELLGYLAADGITTGIDEEAIPLLLREARPGKSANGLLAAGIQPILGDDGKLAFSFDTADQPPAETTADEDPEKRQIDFRAVQKFINADADQEIGRILPPTNGTPGKTVRGKPVPSEAGKPLMLKLGQNVRSGGDNNDILFAEIHGRVKQEGDTINIVEEYVVDGNVDFGVGNIRFNGFVEVRGDVLDGFQVSASKGLKITGNVGACRLISHGNIEFCGMDGQGQGKGSILCGGSITAHFIHDSAVECWGNMLVDVELRNCSIHCRGSLITGVLAGGDCVTLAGLEVKKLGAPSAVKTVVHSGVDYHDLDRMQILLEQLDELQQQITKTKDLQEITTLTEKKQQLARVIVDVRAHRPAGSNPKINIKDRIHEGVTIYLGDAVEEFATELSGPISLIENSRDGGLRRLSLNSLEILASDLEKAWLENDEQERQERLKQEAAEREAAEAEAQQALDEAEQAEPAAEPPAPD</sequence>
<organism evidence="3 4">
    <name type="scientific">Trichlorobacter thiogenes</name>
    <dbReference type="NCBI Taxonomy" id="115783"/>
    <lineage>
        <taxon>Bacteria</taxon>
        <taxon>Pseudomonadati</taxon>
        <taxon>Thermodesulfobacteriota</taxon>
        <taxon>Desulfuromonadia</taxon>
        <taxon>Geobacterales</taxon>
        <taxon>Geobacteraceae</taxon>
        <taxon>Trichlorobacter</taxon>
    </lineage>
</organism>
<feature type="domain" description="Flagellar Assembly Protein A N-terminal region" evidence="2">
    <location>
        <begin position="29"/>
        <end position="204"/>
    </location>
</feature>
<dbReference type="InterPro" id="IPR046865">
    <property type="entry name" value="FapA_b_solenoid"/>
</dbReference>
<feature type="region of interest" description="Disordered" evidence="1">
    <location>
        <begin position="483"/>
        <end position="522"/>
    </location>
</feature>